<dbReference type="SUPFAM" id="SSF53335">
    <property type="entry name" value="S-adenosyl-L-methionine-dependent methyltransferases"/>
    <property type="match status" value="1"/>
</dbReference>
<evidence type="ECO:0000256" key="5">
    <source>
        <dbReference type="ARBA" id="ARBA00022679"/>
    </source>
</evidence>
<evidence type="ECO:0000259" key="9">
    <source>
        <dbReference type="Pfam" id="PF08241"/>
    </source>
</evidence>
<comment type="pathway">
    <text evidence="2 8">Cofactor biosynthesis; biotin biosynthesis.</text>
</comment>
<evidence type="ECO:0000256" key="8">
    <source>
        <dbReference type="HAMAP-Rule" id="MF_00835"/>
    </source>
</evidence>
<evidence type="ECO:0000256" key="2">
    <source>
        <dbReference type="ARBA" id="ARBA00004746"/>
    </source>
</evidence>
<evidence type="ECO:0000256" key="1">
    <source>
        <dbReference type="ARBA" id="ARBA00000852"/>
    </source>
</evidence>
<dbReference type="InterPro" id="IPR029063">
    <property type="entry name" value="SAM-dependent_MTases_sf"/>
</dbReference>
<dbReference type="GO" id="GO:0010340">
    <property type="term" value="F:carboxyl-O-methyltransferase activity"/>
    <property type="evidence" value="ECO:0007669"/>
    <property type="project" value="UniProtKB-UniRule"/>
</dbReference>
<keyword evidence="7 8" id="KW-0093">Biotin biosynthesis</keyword>
<comment type="similarity">
    <text evidence="8">Belongs to the methyltransferase superfamily.</text>
</comment>
<dbReference type="UniPathway" id="UPA00078"/>
<dbReference type="PANTHER" id="PTHR43591">
    <property type="entry name" value="METHYLTRANSFERASE"/>
    <property type="match status" value="1"/>
</dbReference>
<evidence type="ECO:0000256" key="4">
    <source>
        <dbReference type="ARBA" id="ARBA00022603"/>
    </source>
</evidence>
<dbReference type="AlphaFoldDB" id="A0A7U7GDD9"/>
<gene>
    <name evidence="8" type="primary">bioC</name>
    <name evidence="10" type="ORF">BN874_420059</name>
</gene>
<evidence type="ECO:0000313" key="10">
    <source>
        <dbReference type="EMBL" id="CDH46346.1"/>
    </source>
</evidence>
<sequence length="267" mass="29669">MMAMPSPSSVLPSKQRIRHAFDQAATTYDAAADVQREVSDRLAGYLALLGNDLDPVAILDAGCGTGYGARWLQQQWPCAGLTLVDFAPRMLLATRTPLTEVALICADIEALPVAAHRFDLYWSSLAWQWNDPQRCLAEAARVLKPRGWLAVATLGADNFPELRHAFADTDDYSHALTIPAPEQLLAHCQAGGWTVRVWHRQSVRRHYPELRSLLRSVKAVGAREVGQRRPTPFSRSAWQAITARYEQLRESAGLPLSYDAVWLIATL</sequence>
<keyword evidence="5 8" id="KW-0808">Transferase</keyword>
<feature type="domain" description="Methyltransferase type 11" evidence="9">
    <location>
        <begin position="59"/>
        <end position="150"/>
    </location>
</feature>
<evidence type="ECO:0000313" key="11">
    <source>
        <dbReference type="Proteomes" id="UP000019184"/>
    </source>
</evidence>
<dbReference type="InterPro" id="IPR013216">
    <property type="entry name" value="Methyltransf_11"/>
</dbReference>
<evidence type="ECO:0000256" key="7">
    <source>
        <dbReference type="ARBA" id="ARBA00022756"/>
    </source>
</evidence>
<reference evidence="10 11" key="1">
    <citation type="journal article" date="2014" name="ISME J.">
        <title>Candidatus Competibacter-lineage genomes retrieved from metagenomes reveal functional metabolic diversity.</title>
        <authorList>
            <person name="McIlroy S.J."/>
            <person name="Albertsen M."/>
            <person name="Andresen E.K."/>
            <person name="Saunders A.M."/>
            <person name="Kristiansen R."/>
            <person name="Stokholm-Bjerregaard M."/>
            <person name="Nielsen K.L."/>
            <person name="Nielsen P.H."/>
        </authorList>
    </citation>
    <scope>NUCLEOTIDE SEQUENCE [LARGE SCALE GENOMIC DNA]</scope>
    <source>
        <strain evidence="10 11">Run_B_J11</strain>
    </source>
</reference>
<dbReference type="EMBL" id="CBTK010000257">
    <property type="protein sequence ID" value="CDH46346.1"/>
    <property type="molecule type" value="Genomic_DNA"/>
</dbReference>
<comment type="caution">
    <text evidence="10">The sequence shown here is derived from an EMBL/GenBank/DDBJ whole genome shotgun (WGS) entry which is preliminary data.</text>
</comment>
<evidence type="ECO:0000256" key="6">
    <source>
        <dbReference type="ARBA" id="ARBA00022691"/>
    </source>
</evidence>
<dbReference type="GO" id="GO:0032259">
    <property type="term" value="P:methylation"/>
    <property type="evidence" value="ECO:0007669"/>
    <property type="project" value="UniProtKB-KW"/>
</dbReference>
<dbReference type="Gene3D" id="3.40.50.150">
    <property type="entry name" value="Vaccinia Virus protein VP39"/>
    <property type="match status" value="1"/>
</dbReference>
<comment type="function">
    <text evidence="8">Converts the free carboxyl group of a malonyl-thioester to its methyl ester by transfer of a methyl group from S-adenosyl-L-methionine (SAM). It allows to synthesize pimeloyl-ACP via the fatty acid synthetic pathway.</text>
</comment>
<dbReference type="GO" id="GO:0009102">
    <property type="term" value="P:biotin biosynthetic process"/>
    <property type="evidence" value="ECO:0007669"/>
    <property type="project" value="UniProtKB-UniRule"/>
</dbReference>
<dbReference type="HAMAP" id="MF_00835">
    <property type="entry name" value="BioC"/>
    <property type="match status" value="1"/>
</dbReference>
<dbReference type="CDD" id="cd02440">
    <property type="entry name" value="AdoMet_MTases"/>
    <property type="match status" value="1"/>
</dbReference>
<dbReference type="NCBIfam" id="TIGR02072">
    <property type="entry name" value="BioC"/>
    <property type="match status" value="1"/>
</dbReference>
<dbReference type="GO" id="GO:0008757">
    <property type="term" value="F:S-adenosylmethionine-dependent methyltransferase activity"/>
    <property type="evidence" value="ECO:0007669"/>
    <property type="project" value="InterPro"/>
</dbReference>
<accession>A0A7U7GDD9</accession>
<keyword evidence="4 8" id="KW-0489">Methyltransferase</keyword>
<organism evidence="10 11">
    <name type="scientific">Candidatus Contendobacter odensis Run_B_J11</name>
    <dbReference type="NCBI Taxonomy" id="1400861"/>
    <lineage>
        <taxon>Bacteria</taxon>
        <taxon>Pseudomonadati</taxon>
        <taxon>Pseudomonadota</taxon>
        <taxon>Gammaproteobacteria</taxon>
        <taxon>Candidatus Competibacteraceae</taxon>
        <taxon>Candidatus Contendibacter</taxon>
    </lineage>
</organism>
<name>A0A7U7GDD9_9GAMM</name>
<dbReference type="Pfam" id="PF08241">
    <property type="entry name" value="Methyltransf_11"/>
    <property type="match status" value="1"/>
</dbReference>
<evidence type="ECO:0000256" key="3">
    <source>
        <dbReference type="ARBA" id="ARBA00012327"/>
    </source>
</evidence>
<dbReference type="GO" id="GO:0102130">
    <property type="term" value="F:malonyl-CoA methyltransferase activity"/>
    <property type="evidence" value="ECO:0007669"/>
    <property type="project" value="UniProtKB-EC"/>
</dbReference>
<keyword evidence="6 8" id="KW-0949">S-adenosyl-L-methionine</keyword>
<dbReference type="InterPro" id="IPR011814">
    <property type="entry name" value="BioC"/>
</dbReference>
<dbReference type="EC" id="2.1.1.197" evidence="3 8"/>
<dbReference type="Proteomes" id="UP000019184">
    <property type="component" value="Unassembled WGS sequence"/>
</dbReference>
<dbReference type="RefSeq" id="WP_230314454.1">
    <property type="nucleotide sequence ID" value="NZ_CBTK010000257.1"/>
</dbReference>
<keyword evidence="11" id="KW-1185">Reference proteome</keyword>
<protein>
    <recommendedName>
        <fullName evidence="3 8">Malonyl-[acyl-carrier protein] O-methyltransferase</fullName>
        <shortName evidence="8">Malonyl-ACP O-methyltransferase</shortName>
        <ecNumber evidence="3 8">2.1.1.197</ecNumber>
    </recommendedName>
    <alternativeName>
        <fullName evidence="8">Biotin synthesis protein BioC</fullName>
    </alternativeName>
</protein>
<comment type="catalytic activity">
    <reaction evidence="1 8">
        <text>malonyl-[ACP] + S-adenosyl-L-methionine = malonyl-[ACP] methyl ester + S-adenosyl-L-homocysteine</text>
        <dbReference type="Rhea" id="RHEA:17105"/>
        <dbReference type="Rhea" id="RHEA-COMP:9623"/>
        <dbReference type="Rhea" id="RHEA-COMP:9954"/>
        <dbReference type="ChEBI" id="CHEBI:57856"/>
        <dbReference type="ChEBI" id="CHEBI:59789"/>
        <dbReference type="ChEBI" id="CHEBI:78449"/>
        <dbReference type="ChEBI" id="CHEBI:78845"/>
        <dbReference type="EC" id="2.1.1.197"/>
    </reaction>
</comment>
<proteinExistence type="inferred from homology"/>